<keyword evidence="1" id="KW-1133">Transmembrane helix</keyword>
<feature type="transmembrane region" description="Helical" evidence="1">
    <location>
        <begin position="97"/>
        <end position="118"/>
    </location>
</feature>
<name>A0A3M6QKL3_9BURK</name>
<evidence type="ECO:0000256" key="1">
    <source>
        <dbReference type="SAM" id="Phobius"/>
    </source>
</evidence>
<keyword evidence="3" id="KW-1185">Reference proteome</keyword>
<keyword evidence="1" id="KW-0472">Membrane</keyword>
<proteinExistence type="predicted"/>
<reference evidence="2 3" key="1">
    <citation type="submission" date="2018-10" db="EMBL/GenBank/DDBJ databases">
        <title>Draft genome of Cortibacter populi DSM10536.</title>
        <authorList>
            <person name="Bernier A.-M."/>
            <person name="Bernard K."/>
        </authorList>
    </citation>
    <scope>NUCLEOTIDE SEQUENCE [LARGE SCALE GENOMIC DNA]</scope>
    <source>
        <strain evidence="2 3">DSM 105136</strain>
    </source>
</reference>
<evidence type="ECO:0000313" key="2">
    <source>
        <dbReference type="EMBL" id="RMX03475.1"/>
    </source>
</evidence>
<dbReference type="Proteomes" id="UP000278006">
    <property type="component" value="Unassembled WGS sequence"/>
</dbReference>
<evidence type="ECO:0000313" key="3">
    <source>
        <dbReference type="Proteomes" id="UP000278006"/>
    </source>
</evidence>
<feature type="transmembrane region" description="Helical" evidence="1">
    <location>
        <begin position="266"/>
        <end position="287"/>
    </location>
</feature>
<feature type="transmembrane region" description="Helical" evidence="1">
    <location>
        <begin position="239"/>
        <end position="260"/>
    </location>
</feature>
<dbReference type="EMBL" id="RDQO01000006">
    <property type="protein sequence ID" value="RMX03475.1"/>
    <property type="molecule type" value="Genomic_DNA"/>
</dbReference>
<feature type="transmembrane region" description="Helical" evidence="1">
    <location>
        <begin position="43"/>
        <end position="71"/>
    </location>
</feature>
<protein>
    <submittedName>
        <fullName evidence="2">AI-2E family transporter</fullName>
    </submittedName>
</protein>
<sequence length="373" mass="40930">MAFTQADDKRGKVAADDATAAALVATPPQLDSHVPWHIRLGSYLLMALGLLLVMFVGVLPGLLAACLGFLLTRWLNTVLVRLVVLVRRHPGPRVMGWLSRLSSTVVILAPLLMLFFTFSHYRSYLLTAPHQFTELTDYVARTILEFKDNLPEDIAAMLPKEAEEVQRTVAYYLWAKAGALANAGRIWLLGFLYAYVGLLIGALAAVRSHSNQHAPLTDALKVRVGRFGDAFRQIVTAQFWIASFNTALTAFFLLLVLPAFELRLPYTPALITLTFVAGLIPIVGNLLCNAVITIVGLSVSPMTALICLGFLILIHKAEYFINAKVVGQKTHIAVWELLAVMFVSEAIFGPAGLVAAPLFYAYLKKELEAARLV</sequence>
<feature type="transmembrane region" description="Helical" evidence="1">
    <location>
        <begin position="294"/>
        <end position="314"/>
    </location>
</feature>
<dbReference type="AlphaFoldDB" id="A0A3M6QKL3"/>
<dbReference type="RefSeq" id="WP_122231387.1">
    <property type="nucleotide sequence ID" value="NZ_RDQO01000006.1"/>
</dbReference>
<accession>A0A3M6QKL3</accession>
<dbReference type="OrthoDB" id="8113193at2"/>
<keyword evidence="1" id="KW-0812">Transmembrane</keyword>
<gene>
    <name evidence="2" type="ORF">D8I35_16470</name>
</gene>
<organism evidence="2 3">
    <name type="scientific">Corticibacter populi</name>
    <dbReference type="NCBI Taxonomy" id="1550736"/>
    <lineage>
        <taxon>Bacteria</taxon>
        <taxon>Pseudomonadati</taxon>
        <taxon>Pseudomonadota</taxon>
        <taxon>Betaproteobacteria</taxon>
        <taxon>Burkholderiales</taxon>
        <taxon>Comamonadaceae</taxon>
        <taxon>Corticibacter</taxon>
    </lineage>
</organism>
<feature type="transmembrane region" description="Helical" evidence="1">
    <location>
        <begin position="186"/>
        <end position="206"/>
    </location>
</feature>
<comment type="caution">
    <text evidence="2">The sequence shown here is derived from an EMBL/GenBank/DDBJ whole genome shotgun (WGS) entry which is preliminary data.</text>
</comment>
<feature type="transmembrane region" description="Helical" evidence="1">
    <location>
        <begin position="334"/>
        <end position="363"/>
    </location>
</feature>